<keyword evidence="2" id="KW-1133">Transmembrane helix</keyword>
<dbReference type="AlphaFoldDB" id="A0A1F4UHJ3"/>
<evidence type="ECO:0000256" key="1">
    <source>
        <dbReference type="SAM" id="MobiDB-lite"/>
    </source>
</evidence>
<evidence type="ECO:0000313" key="3">
    <source>
        <dbReference type="EMBL" id="OGC44387.1"/>
    </source>
</evidence>
<reference evidence="3 4" key="1">
    <citation type="journal article" date="2016" name="Nat. Commun.">
        <title>Thousands of microbial genomes shed light on interconnected biogeochemical processes in an aquifer system.</title>
        <authorList>
            <person name="Anantharaman K."/>
            <person name="Brown C.T."/>
            <person name="Hug L.A."/>
            <person name="Sharon I."/>
            <person name="Castelle C.J."/>
            <person name="Probst A.J."/>
            <person name="Thomas B.C."/>
            <person name="Singh A."/>
            <person name="Wilkins M.J."/>
            <person name="Karaoz U."/>
            <person name="Brodie E.L."/>
            <person name="Williams K.H."/>
            <person name="Hubbard S.S."/>
            <person name="Banfield J.F."/>
        </authorList>
    </citation>
    <scope>NUCLEOTIDE SEQUENCE [LARGE SCALE GENOMIC DNA]</scope>
</reference>
<feature type="compositionally biased region" description="Acidic residues" evidence="1">
    <location>
        <begin position="1"/>
        <end position="13"/>
    </location>
</feature>
<organism evidence="3 4">
    <name type="scientific">candidate division WWE3 bacterium RBG_19FT_COMBO_53_11</name>
    <dbReference type="NCBI Taxonomy" id="1802613"/>
    <lineage>
        <taxon>Bacteria</taxon>
        <taxon>Katanobacteria</taxon>
    </lineage>
</organism>
<evidence type="ECO:0000256" key="2">
    <source>
        <dbReference type="SAM" id="Phobius"/>
    </source>
</evidence>
<gene>
    <name evidence="3" type="ORF">A2V54_03360</name>
</gene>
<feature type="region of interest" description="Disordered" evidence="1">
    <location>
        <begin position="1"/>
        <end position="34"/>
    </location>
</feature>
<dbReference type="EMBL" id="MEUW01000021">
    <property type="protein sequence ID" value="OGC44387.1"/>
    <property type="molecule type" value="Genomic_DNA"/>
</dbReference>
<comment type="caution">
    <text evidence="3">The sequence shown here is derived from an EMBL/GenBank/DDBJ whole genome shotgun (WGS) entry which is preliminary data.</text>
</comment>
<accession>A0A1F4UHJ3</accession>
<protein>
    <submittedName>
        <fullName evidence="3">Uncharacterized protein</fullName>
    </submittedName>
</protein>
<dbReference type="Proteomes" id="UP000176583">
    <property type="component" value="Unassembled WGS sequence"/>
</dbReference>
<proteinExistence type="predicted"/>
<sequence length="224" mass="25304">MDPEISPVEEEDQKDGSLREPSFSSGKEDAVPAEVKQVKPKRKNIWRRIGLISLLILATAVVFAAGYFALILWQRYFPESFLAGPNPYENWLVYRSENYGLGLRYPDNWEATEVSASFVTFHQKPQQEGEVLPKDYVSLAVASNAKRGKTACETDQSACSFHANGIFGDRSSTPEQEVIFFSKDGNDFILTWFEYGEVDYASIFEEMGKSLRFTTPENTDAQNP</sequence>
<keyword evidence="2" id="KW-0472">Membrane</keyword>
<evidence type="ECO:0000313" key="4">
    <source>
        <dbReference type="Proteomes" id="UP000176583"/>
    </source>
</evidence>
<name>A0A1F4UHJ3_UNCKA</name>
<keyword evidence="2" id="KW-0812">Transmembrane</keyword>
<dbReference type="STRING" id="1802613.A2V54_03360"/>
<feature type="transmembrane region" description="Helical" evidence="2">
    <location>
        <begin position="49"/>
        <end position="73"/>
    </location>
</feature>